<keyword evidence="3 5" id="KW-0690">Ribosome biogenesis</keyword>
<feature type="region of interest" description="Disordered" evidence="7">
    <location>
        <begin position="97"/>
        <end position="207"/>
    </location>
</feature>
<organism evidence="8 9">
    <name type="scientific">Neohortaea acidophila</name>
    <dbReference type="NCBI Taxonomy" id="245834"/>
    <lineage>
        <taxon>Eukaryota</taxon>
        <taxon>Fungi</taxon>
        <taxon>Dikarya</taxon>
        <taxon>Ascomycota</taxon>
        <taxon>Pezizomycotina</taxon>
        <taxon>Dothideomycetes</taxon>
        <taxon>Dothideomycetidae</taxon>
        <taxon>Mycosphaerellales</taxon>
        <taxon>Teratosphaeriaceae</taxon>
        <taxon>Neohortaea</taxon>
    </lineage>
</organism>
<comment type="subcellular location">
    <subcellularLocation>
        <location evidence="5">Nucleus</location>
        <location evidence="5">Nucleolus</location>
    </subcellularLocation>
    <subcellularLocation>
        <location evidence="5">Nucleus</location>
        <location evidence="5">Nucleoplasm</location>
    </subcellularLocation>
</comment>
<feature type="region of interest" description="Disordered" evidence="7">
    <location>
        <begin position="293"/>
        <end position="325"/>
    </location>
</feature>
<dbReference type="InterPro" id="IPR011687">
    <property type="entry name" value="Nop53/GLTSCR2"/>
</dbReference>
<comment type="similarity">
    <text evidence="1 5">Belongs to the NOP53 family.</text>
</comment>
<dbReference type="EMBL" id="MU001635">
    <property type="protein sequence ID" value="KAF2483057.1"/>
    <property type="molecule type" value="Genomic_DNA"/>
</dbReference>
<feature type="compositionally biased region" description="Basic residues" evidence="7">
    <location>
        <begin position="16"/>
        <end position="25"/>
    </location>
</feature>
<feature type="region of interest" description="Disordered" evidence="7">
    <location>
        <begin position="1"/>
        <end position="25"/>
    </location>
</feature>
<evidence type="ECO:0000256" key="4">
    <source>
        <dbReference type="ARBA" id="ARBA00023242"/>
    </source>
</evidence>
<gene>
    <name evidence="8" type="ORF">BDY17DRAFT_323821</name>
</gene>
<protein>
    <recommendedName>
        <fullName evidence="2 5">Ribosome biogenesis protein NOP53</fullName>
    </recommendedName>
</protein>
<keyword evidence="9" id="KW-1185">Reference proteome</keyword>
<accession>A0A6A6PUY3</accession>
<dbReference type="PIRSF" id="PIRSF017302">
    <property type="entry name" value="Gltscr2"/>
    <property type="match status" value="1"/>
</dbReference>
<evidence type="ECO:0000256" key="6">
    <source>
        <dbReference type="SAM" id="Coils"/>
    </source>
</evidence>
<feature type="coiled-coil region" evidence="6">
    <location>
        <begin position="219"/>
        <end position="260"/>
    </location>
</feature>
<feature type="compositionally biased region" description="Basic and acidic residues" evidence="7">
    <location>
        <begin position="298"/>
        <end position="325"/>
    </location>
</feature>
<name>A0A6A6PUY3_9PEZI</name>
<dbReference type="GO" id="GO:0000027">
    <property type="term" value="P:ribosomal large subunit assembly"/>
    <property type="evidence" value="ECO:0007669"/>
    <property type="project" value="UniProtKB-UniRule"/>
</dbReference>
<dbReference type="AlphaFoldDB" id="A0A6A6PUY3"/>
<feature type="compositionally biased region" description="Basic and acidic residues" evidence="7">
    <location>
        <begin position="432"/>
        <end position="445"/>
    </location>
</feature>
<dbReference type="GO" id="GO:0005730">
    <property type="term" value="C:nucleolus"/>
    <property type="evidence" value="ECO:0007669"/>
    <property type="project" value="UniProtKB-SubCell"/>
</dbReference>
<reference evidence="8" key="1">
    <citation type="journal article" date="2020" name="Stud. Mycol.">
        <title>101 Dothideomycetes genomes: a test case for predicting lifestyles and emergence of pathogens.</title>
        <authorList>
            <person name="Haridas S."/>
            <person name="Albert R."/>
            <person name="Binder M."/>
            <person name="Bloem J."/>
            <person name="Labutti K."/>
            <person name="Salamov A."/>
            <person name="Andreopoulos B."/>
            <person name="Baker S."/>
            <person name="Barry K."/>
            <person name="Bills G."/>
            <person name="Bluhm B."/>
            <person name="Cannon C."/>
            <person name="Castanera R."/>
            <person name="Culley D."/>
            <person name="Daum C."/>
            <person name="Ezra D."/>
            <person name="Gonzalez J."/>
            <person name="Henrissat B."/>
            <person name="Kuo A."/>
            <person name="Liang C."/>
            <person name="Lipzen A."/>
            <person name="Lutzoni F."/>
            <person name="Magnuson J."/>
            <person name="Mondo S."/>
            <person name="Nolan M."/>
            <person name="Ohm R."/>
            <person name="Pangilinan J."/>
            <person name="Park H.-J."/>
            <person name="Ramirez L."/>
            <person name="Alfaro M."/>
            <person name="Sun H."/>
            <person name="Tritt A."/>
            <person name="Yoshinaga Y."/>
            <person name="Zwiers L.-H."/>
            <person name="Turgeon B."/>
            <person name="Goodwin S."/>
            <person name="Spatafora J."/>
            <person name="Crous P."/>
            <person name="Grigoriev I."/>
        </authorList>
    </citation>
    <scope>NUCLEOTIDE SEQUENCE</scope>
    <source>
        <strain evidence="8">CBS 113389</strain>
    </source>
</reference>
<evidence type="ECO:0000256" key="7">
    <source>
        <dbReference type="SAM" id="MobiDB-lite"/>
    </source>
</evidence>
<evidence type="ECO:0000256" key="1">
    <source>
        <dbReference type="ARBA" id="ARBA00008838"/>
    </source>
</evidence>
<keyword evidence="4 5" id="KW-0539">Nucleus</keyword>
<dbReference type="PANTHER" id="PTHR14211">
    <property type="entry name" value="GLIOMA SUPPRESSOR CANDIDATE REGION GENE 2"/>
    <property type="match status" value="1"/>
</dbReference>
<proteinExistence type="inferred from homology"/>
<dbReference type="PANTHER" id="PTHR14211:SF7">
    <property type="entry name" value="RIBOSOME BIOGENESIS PROTEIN NOP53"/>
    <property type="match status" value="1"/>
</dbReference>
<evidence type="ECO:0000256" key="3">
    <source>
        <dbReference type="ARBA" id="ARBA00022517"/>
    </source>
</evidence>
<dbReference type="OrthoDB" id="5072at2759"/>
<dbReference type="RefSeq" id="XP_033589627.1">
    <property type="nucleotide sequence ID" value="XM_033737087.1"/>
</dbReference>
<evidence type="ECO:0000256" key="2">
    <source>
        <dbReference type="ARBA" id="ARBA00018339"/>
    </source>
</evidence>
<dbReference type="GO" id="GO:0008097">
    <property type="term" value="F:5S rRNA binding"/>
    <property type="evidence" value="ECO:0007669"/>
    <property type="project" value="TreeGrafter"/>
</dbReference>
<comment type="function">
    <text evidence="5">May play a role in ribosome biogenesis.</text>
</comment>
<dbReference type="Proteomes" id="UP000799767">
    <property type="component" value="Unassembled WGS sequence"/>
</dbReference>
<evidence type="ECO:0000256" key="5">
    <source>
        <dbReference type="PIRNR" id="PIRNR017302"/>
    </source>
</evidence>
<feature type="compositionally biased region" description="Basic and acidic residues" evidence="7">
    <location>
        <begin position="124"/>
        <end position="135"/>
    </location>
</feature>
<feature type="region of interest" description="Disordered" evidence="7">
    <location>
        <begin position="345"/>
        <end position="366"/>
    </location>
</feature>
<dbReference type="GO" id="GO:0006364">
    <property type="term" value="P:rRNA processing"/>
    <property type="evidence" value="ECO:0007669"/>
    <property type="project" value="TreeGrafter"/>
</dbReference>
<dbReference type="GO" id="GO:0005654">
    <property type="term" value="C:nucleoplasm"/>
    <property type="evidence" value="ECO:0007669"/>
    <property type="project" value="UniProtKB-SubCell"/>
</dbReference>
<sequence length="445" mass="49630">MAQEPAPTAPATHTQSSRKGKRAWRKNIDLTAVQSGLEDLQSAKIAHGNVLPAEKDASELFATDTVGDEDFAKKQQVGRKLLKAEEILAMRSAVPGLDGRKRKADDKVAAPRLGKKAKNGAYVSHKELQRLRAVADGKTGGVPAGEEGATHDPWDDEPVAEAPEFDFIRFAQPKKKREPKTLKHAPKPLTKSGKHIPNVVRPNAGKSYNPLIGDWSALLEREGAAAVEAEQKRLAAEAEAEAREARAAEEAAKVEAAERDVYATDYDSAWESEWDGFISGGEKEQQEVWTQKQKARKTQAERNKVKARKAREAQAMHEEKVKARVKEEARIAQIAAELSVKDKAKHAHARALQQEHSSDSEAEDVQLHRPRFGKVAVPEAPLEVVLPEDLQDSLRRLKPEGDLMQERYRNLLVNGKLEMRKRAGERKKPKVTRGEKWSYKDWQLR</sequence>
<dbReference type="Pfam" id="PF07767">
    <property type="entry name" value="Nop53"/>
    <property type="match status" value="1"/>
</dbReference>
<evidence type="ECO:0000313" key="8">
    <source>
        <dbReference type="EMBL" id="KAF2483057.1"/>
    </source>
</evidence>
<evidence type="ECO:0000313" key="9">
    <source>
        <dbReference type="Proteomes" id="UP000799767"/>
    </source>
</evidence>
<keyword evidence="6" id="KW-0175">Coiled coil</keyword>
<feature type="region of interest" description="Disordered" evidence="7">
    <location>
        <begin position="420"/>
        <end position="445"/>
    </location>
</feature>
<dbReference type="GeneID" id="54478089"/>
<feature type="compositionally biased region" description="Basic residues" evidence="7">
    <location>
        <begin position="172"/>
        <end position="186"/>
    </location>
</feature>